<dbReference type="EMBL" id="LR131271">
    <property type="protein sequence ID" value="VDR25977.1"/>
    <property type="molecule type" value="Genomic_DNA"/>
</dbReference>
<protein>
    <submittedName>
        <fullName evidence="1">Uncharacterized protein</fullName>
    </submittedName>
</protein>
<name>A0A3P8JRH3_RAOTE</name>
<evidence type="ECO:0000313" key="1">
    <source>
        <dbReference type="EMBL" id="VDR25977.1"/>
    </source>
</evidence>
<proteinExistence type="predicted"/>
<gene>
    <name evidence="1" type="ORF">NCTC13098_02311</name>
</gene>
<dbReference type="InterPro" id="IPR049833">
    <property type="entry name" value="KPN01023-like"/>
</dbReference>
<dbReference type="KEGG" id="rtg:NCTC13098_02311"/>
<evidence type="ECO:0000313" key="2">
    <source>
        <dbReference type="Proteomes" id="UP000274346"/>
    </source>
</evidence>
<dbReference type="NCBIfam" id="NF033853">
    <property type="entry name" value="KPN_two_small"/>
    <property type="match status" value="1"/>
</dbReference>
<dbReference type="RefSeq" id="WP_164846641.1">
    <property type="nucleotide sequence ID" value="NZ_JADCSX010000025.1"/>
</dbReference>
<sequence length="43" mass="4960">MNMQTGLALLLCVICLCISVYSLVSYLKDRKKQKMPFTHGRKK</sequence>
<dbReference type="Proteomes" id="UP000274346">
    <property type="component" value="Chromosome"/>
</dbReference>
<reference evidence="1 2" key="1">
    <citation type="submission" date="2018-12" db="EMBL/GenBank/DDBJ databases">
        <authorList>
            <consortium name="Pathogen Informatics"/>
        </authorList>
    </citation>
    <scope>NUCLEOTIDE SEQUENCE [LARGE SCALE GENOMIC DNA]</scope>
    <source>
        <strain evidence="1 2">NCTC13098</strain>
    </source>
</reference>
<organism evidence="1 2">
    <name type="scientific">Raoultella terrigena</name>
    <name type="common">Klebsiella terrigena</name>
    <dbReference type="NCBI Taxonomy" id="577"/>
    <lineage>
        <taxon>Bacteria</taxon>
        <taxon>Pseudomonadati</taxon>
        <taxon>Pseudomonadota</taxon>
        <taxon>Gammaproteobacteria</taxon>
        <taxon>Enterobacterales</taxon>
        <taxon>Enterobacteriaceae</taxon>
        <taxon>Klebsiella/Raoultella group</taxon>
        <taxon>Raoultella</taxon>
    </lineage>
</organism>
<dbReference type="AlphaFoldDB" id="A0A3P8JRH3"/>
<accession>A0A3P8JRH3</accession>